<dbReference type="EMBL" id="CACVBM020001373">
    <property type="protein sequence ID" value="CAA7047460.1"/>
    <property type="molecule type" value="Genomic_DNA"/>
</dbReference>
<evidence type="ECO:0000313" key="3">
    <source>
        <dbReference type="Proteomes" id="UP000467841"/>
    </source>
</evidence>
<proteinExistence type="predicted"/>
<comment type="caution">
    <text evidence="2">The sequence shown here is derived from an EMBL/GenBank/DDBJ whole genome shotgun (WGS) entry which is preliminary data.</text>
</comment>
<protein>
    <recommendedName>
        <fullName evidence="1">At1g61320/AtMIF1 LRR domain-containing protein</fullName>
    </recommendedName>
</protein>
<dbReference type="Pfam" id="PF23622">
    <property type="entry name" value="LRR_At1g61320_AtMIF1"/>
    <property type="match status" value="1"/>
</dbReference>
<evidence type="ECO:0000313" key="2">
    <source>
        <dbReference type="EMBL" id="CAA7047460.1"/>
    </source>
</evidence>
<dbReference type="SUPFAM" id="SSF52047">
    <property type="entry name" value="RNI-like"/>
    <property type="match status" value="1"/>
</dbReference>
<dbReference type="Proteomes" id="UP000467841">
    <property type="component" value="Unassembled WGS sequence"/>
</dbReference>
<dbReference type="SUPFAM" id="SSF81383">
    <property type="entry name" value="F-box domain"/>
    <property type="match status" value="1"/>
</dbReference>
<dbReference type="InterPro" id="IPR032675">
    <property type="entry name" value="LRR_dom_sf"/>
</dbReference>
<dbReference type="OrthoDB" id="1029898at2759"/>
<dbReference type="InterPro" id="IPR053772">
    <property type="entry name" value="At1g61320/At1g61330-like"/>
</dbReference>
<dbReference type="Gene3D" id="3.80.10.10">
    <property type="entry name" value="Ribonuclease Inhibitor"/>
    <property type="match status" value="1"/>
</dbReference>
<gene>
    <name evidence="2" type="ORF">MERR_LOCUS34695</name>
</gene>
<feature type="domain" description="At1g61320/AtMIF1 LRR" evidence="1">
    <location>
        <begin position="70"/>
        <end position="257"/>
    </location>
</feature>
<dbReference type="AlphaFoldDB" id="A0A6D2KDB8"/>
<dbReference type="InterPro" id="IPR036047">
    <property type="entry name" value="F-box-like_dom_sf"/>
</dbReference>
<organism evidence="2 3">
    <name type="scientific">Microthlaspi erraticum</name>
    <dbReference type="NCBI Taxonomy" id="1685480"/>
    <lineage>
        <taxon>Eukaryota</taxon>
        <taxon>Viridiplantae</taxon>
        <taxon>Streptophyta</taxon>
        <taxon>Embryophyta</taxon>
        <taxon>Tracheophyta</taxon>
        <taxon>Spermatophyta</taxon>
        <taxon>Magnoliopsida</taxon>
        <taxon>eudicotyledons</taxon>
        <taxon>Gunneridae</taxon>
        <taxon>Pentapetalae</taxon>
        <taxon>rosids</taxon>
        <taxon>malvids</taxon>
        <taxon>Brassicales</taxon>
        <taxon>Brassicaceae</taxon>
        <taxon>Coluteocarpeae</taxon>
        <taxon>Microthlaspi</taxon>
    </lineage>
</organism>
<dbReference type="PANTHER" id="PTHR34145:SF28">
    <property type="entry name" value="F-BOX DOMAIN-CONTAINING PROTEIN"/>
    <property type="match status" value="1"/>
</dbReference>
<reference evidence="2" key="1">
    <citation type="submission" date="2020-01" db="EMBL/GenBank/DDBJ databases">
        <authorList>
            <person name="Mishra B."/>
        </authorList>
    </citation>
    <scope>NUCLEOTIDE SEQUENCE [LARGE SCALE GENOMIC DNA]</scope>
</reference>
<name>A0A6D2KDB8_9BRAS</name>
<keyword evidence="3" id="KW-1185">Reference proteome</keyword>
<accession>A0A6D2KDB8</accession>
<evidence type="ECO:0000259" key="1">
    <source>
        <dbReference type="Pfam" id="PF23622"/>
    </source>
</evidence>
<sequence length="294" mass="33860">MSQKRMSLTRTLPDDIVEHIMSSFLPIKNALKSRLVSKRFRHAPVQSRNLDFSSVRGTQFKVVRIIEEVFEQHKGVEINRLALNLNHKGVEDKILAWIQTCLNKNIQELELDFSKSKKSLEIPVDFSAVQTLTVLKLRWCKFDIPNNSPTGLKLLRTLALMKTKVKKEMLDAIFVNCIHLEILELVSCQLYGILSINAQGNQKFKTLVMYSNPKIRKFLLNAPTLECFKYDGAVRMVDFSGVNAVKEVNLLYRHTYQRKFDNMYDIAIENMEGYTQVHVLATTQIFLESSTIST</sequence>
<dbReference type="InterPro" id="IPR055357">
    <property type="entry name" value="LRR_At1g61320_AtMIF1"/>
</dbReference>
<dbReference type="PANTHER" id="PTHR34145">
    <property type="entry name" value="OS02G0105600 PROTEIN"/>
    <property type="match status" value="1"/>
</dbReference>